<keyword evidence="1" id="KW-0812">Transmembrane</keyword>
<feature type="transmembrane region" description="Helical" evidence="1">
    <location>
        <begin position="71"/>
        <end position="90"/>
    </location>
</feature>
<reference evidence="2 3" key="1">
    <citation type="submission" date="2024-04" db="EMBL/GenBank/DDBJ databases">
        <authorList>
            <person name="Fracassetti M."/>
        </authorList>
    </citation>
    <scope>NUCLEOTIDE SEQUENCE [LARGE SCALE GENOMIC DNA]</scope>
</reference>
<keyword evidence="3" id="KW-1185">Reference proteome</keyword>
<dbReference type="EMBL" id="OZ034821">
    <property type="protein sequence ID" value="CAL1405918.1"/>
    <property type="molecule type" value="Genomic_DNA"/>
</dbReference>
<keyword evidence="1" id="KW-0472">Membrane</keyword>
<evidence type="ECO:0000256" key="1">
    <source>
        <dbReference type="SAM" id="Phobius"/>
    </source>
</evidence>
<organism evidence="2 3">
    <name type="scientific">Linum trigynum</name>
    <dbReference type="NCBI Taxonomy" id="586398"/>
    <lineage>
        <taxon>Eukaryota</taxon>
        <taxon>Viridiplantae</taxon>
        <taxon>Streptophyta</taxon>
        <taxon>Embryophyta</taxon>
        <taxon>Tracheophyta</taxon>
        <taxon>Spermatophyta</taxon>
        <taxon>Magnoliopsida</taxon>
        <taxon>eudicotyledons</taxon>
        <taxon>Gunneridae</taxon>
        <taxon>Pentapetalae</taxon>
        <taxon>rosids</taxon>
        <taxon>fabids</taxon>
        <taxon>Malpighiales</taxon>
        <taxon>Linaceae</taxon>
        <taxon>Linum</taxon>
    </lineage>
</organism>
<accession>A0AAV2G5H7</accession>
<feature type="transmembrane region" description="Helical" evidence="1">
    <location>
        <begin position="48"/>
        <end position="65"/>
    </location>
</feature>
<dbReference type="Proteomes" id="UP001497516">
    <property type="component" value="Chromosome 8"/>
</dbReference>
<sequence>MGHRVGCCCSKLAFPCDVHLDIAEALGEWGLISTTTLNLDDYMSVDSLARFLVTVALLAISPTSLKQGDPMQILTCFVILFSVSSFFAIYEIV</sequence>
<proteinExistence type="predicted"/>
<evidence type="ECO:0000313" key="3">
    <source>
        <dbReference type="Proteomes" id="UP001497516"/>
    </source>
</evidence>
<gene>
    <name evidence="2" type="ORF">LTRI10_LOCUS45679</name>
</gene>
<dbReference type="AlphaFoldDB" id="A0AAV2G5H7"/>
<keyword evidence="1" id="KW-1133">Transmembrane helix</keyword>
<evidence type="ECO:0000313" key="2">
    <source>
        <dbReference type="EMBL" id="CAL1405918.1"/>
    </source>
</evidence>
<name>A0AAV2G5H7_9ROSI</name>
<protein>
    <submittedName>
        <fullName evidence="2">Uncharacterized protein</fullName>
    </submittedName>
</protein>